<dbReference type="SUPFAM" id="SSF56235">
    <property type="entry name" value="N-terminal nucleophile aminohydrolases (Ntn hydrolases)"/>
    <property type="match status" value="1"/>
</dbReference>
<dbReference type="Proteomes" id="UP001306508">
    <property type="component" value="Unassembled WGS sequence"/>
</dbReference>
<evidence type="ECO:0000313" key="10">
    <source>
        <dbReference type="EMBL" id="KAK5781221.1"/>
    </source>
</evidence>
<accession>A0AAN7W4R8</accession>
<feature type="binding site" evidence="7">
    <location>
        <begin position="466"/>
        <end position="468"/>
    </location>
    <ligand>
        <name>L-glutamate</name>
        <dbReference type="ChEBI" id="CHEBI:29985"/>
    </ligand>
</feature>
<feature type="active site" description="Nucleophile" evidence="6">
    <location>
        <position position="448"/>
    </location>
</feature>
<protein>
    <recommendedName>
        <fullName evidence="8">Glutathione hydrolase</fullName>
        <ecNumber evidence="8">2.3.2.2</ecNumber>
        <ecNumber evidence="8">3.4.19.13</ecNumber>
    </recommendedName>
    <alternativeName>
        <fullName evidence="8">Gamma-glutamyltransferase</fullName>
    </alternativeName>
    <alternativeName>
        <fullName evidence="8">Gamma-glutamyltranspeptidase</fullName>
    </alternativeName>
</protein>
<evidence type="ECO:0000256" key="1">
    <source>
        <dbReference type="ARBA" id="ARBA00001049"/>
    </source>
</evidence>
<keyword evidence="8" id="KW-0012">Acyltransferase</keyword>
<dbReference type="EC" id="3.4.19.13" evidence="8"/>
<keyword evidence="11" id="KW-1185">Reference proteome</keyword>
<dbReference type="InterPro" id="IPR029055">
    <property type="entry name" value="Ntn_hydrolases_N"/>
</dbReference>
<proteinExistence type="inferred from homology"/>
<evidence type="ECO:0000256" key="6">
    <source>
        <dbReference type="PIRSR" id="PIRSR600101-1"/>
    </source>
</evidence>
<dbReference type="InterPro" id="IPR043137">
    <property type="entry name" value="GGT_ssub_C"/>
</dbReference>
<dbReference type="PROSITE" id="PS00462">
    <property type="entry name" value="G_GLU_TRANSPEPTIDASE"/>
    <property type="match status" value="1"/>
</dbReference>
<comment type="catalytic activity">
    <reaction evidence="5 8">
        <text>an N-terminal (5-L-glutamyl)-[peptide] + an alpha-amino acid = 5-L-glutamyl amino acid + an N-terminal L-alpha-aminoacyl-[peptide]</text>
        <dbReference type="Rhea" id="RHEA:23904"/>
        <dbReference type="Rhea" id="RHEA-COMP:9780"/>
        <dbReference type="Rhea" id="RHEA-COMP:9795"/>
        <dbReference type="ChEBI" id="CHEBI:77644"/>
        <dbReference type="ChEBI" id="CHEBI:78597"/>
        <dbReference type="ChEBI" id="CHEBI:78599"/>
        <dbReference type="ChEBI" id="CHEBI:78608"/>
        <dbReference type="EC" id="2.3.2.2"/>
    </reaction>
</comment>
<evidence type="ECO:0000256" key="5">
    <source>
        <dbReference type="ARBA" id="ARBA00047417"/>
    </source>
</evidence>
<dbReference type="Pfam" id="PF01019">
    <property type="entry name" value="G_glu_transpept"/>
    <property type="match status" value="1"/>
</dbReference>
<dbReference type="EMBL" id="JAWIZZ010000038">
    <property type="protein sequence ID" value="KAK5781221.1"/>
    <property type="molecule type" value="Genomic_DNA"/>
</dbReference>
<dbReference type="Gene3D" id="3.60.20.40">
    <property type="match status" value="1"/>
</dbReference>
<comment type="catalytic activity">
    <reaction evidence="2 8">
        <text>glutathione + H2O = L-cysteinylglycine + L-glutamate</text>
        <dbReference type="Rhea" id="RHEA:28807"/>
        <dbReference type="ChEBI" id="CHEBI:15377"/>
        <dbReference type="ChEBI" id="CHEBI:29985"/>
        <dbReference type="ChEBI" id="CHEBI:57925"/>
        <dbReference type="ChEBI" id="CHEBI:61694"/>
        <dbReference type="EC" id="3.4.19.13"/>
    </reaction>
</comment>
<comment type="pathway">
    <text evidence="3 8">Sulfur metabolism; glutathione metabolism.</text>
</comment>
<evidence type="ECO:0000256" key="8">
    <source>
        <dbReference type="RuleBase" id="RU368068"/>
    </source>
</evidence>
<feature type="binding site" evidence="7">
    <location>
        <position position="490"/>
    </location>
    <ligand>
        <name>L-glutamate</name>
        <dbReference type="ChEBI" id="CHEBI:29985"/>
    </ligand>
</feature>
<dbReference type="PRINTS" id="PR01210">
    <property type="entry name" value="GGTRANSPTASE"/>
</dbReference>
<evidence type="ECO:0000256" key="7">
    <source>
        <dbReference type="PIRSR" id="PIRSR600101-2"/>
    </source>
</evidence>
<keyword evidence="9" id="KW-0732">Signal</keyword>
<evidence type="ECO:0000256" key="9">
    <source>
        <dbReference type="SAM" id="SignalP"/>
    </source>
</evidence>
<dbReference type="EC" id="2.3.2.2" evidence="8"/>
<dbReference type="GO" id="GO:0005886">
    <property type="term" value="C:plasma membrane"/>
    <property type="evidence" value="ECO:0007669"/>
    <property type="project" value="TreeGrafter"/>
</dbReference>
<feature type="binding site" evidence="7">
    <location>
        <position position="150"/>
    </location>
    <ligand>
        <name>L-glutamate</name>
        <dbReference type="ChEBI" id="CHEBI:29985"/>
    </ligand>
</feature>
<keyword evidence="8" id="KW-0808">Transferase</keyword>
<dbReference type="InterPro" id="IPR043138">
    <property type="entry name" value="GGT_lsub"/>
</dbReference>
<evidence type="ECO:0000256" key="3">
    <source>
        <dbReference type="ARBA" id="ARBA00005115"/>
    </source>
</evidence>
<dbReference type="Gene3D" id="1.10.246.130">
    <property type="match status" value="1"/>
</dbReference>
<dbReference type="NCBIfam" id="TIGR00066">
    <property type="entry name" value="g_glut_trans"/>
    <property type="match status" value="1"/>
</dbReference>
<dbReference type="FunFam" id="3.60.20.40:FF:000001">
    <property type="entry name" value="Gamma-glutamyltranspeptidase 1"/>
    <property type="match status" value="1"/>
</dbReference>
<feature type="binding site" evidence="7">
    <location>
        <position position="541"/>
    </location>
    <ligand>
        <name>L-glutamate</name>
        <dbReference type="ChEBI" id="CHEBI:29985"/>
    </ligand>
</feature>
<dbReference type="PANTHER" id="PTHR11686">
    <property type="entry name" value="GAMMA GLUTAMYL TRANSPEPTIDASE"/>
    <property type="match status" value="1"/>
</dbReference>
<dbReference type="InterPro" id="IPR000101">
    <property type="entry name" value="GGT_peptidase"/>
</dbReference>
<dbReference type="InterPro" id="IPR055262">
    <property type="entry name" value="GGT_CS"/>
</dbReference>
<feature type="binding site" evidence="7">
    <location>
        <begin position="518"/>
        <end position="519"/>
    </location>
    <ligand>
        <name>L-glutamate</name>
        <dbReference type="ChEBI" id="CHEBI:29985"/>
    </ligand>
</feature>
<gene>
    <name evidence="10" type="ORF">RI543_001618</name>
</gene>
<comment type="catalytic activity">
    <reaction evidence="1 8">
        <text>an S-substituted glutathione + H2O = an S-substituted L-cysteinylglycine + L-glutamate</text>
        <dbReference type="Rhea" id="RHEA:59468"/>
        <dbReference type="ChEBI" id="CHEBI:15377"/>
        <dbReference type="ChEBI" id="CHEBI:29985"/>
        <dbReference type="ChEBI" id="CHEBI:90779"/>
        <dbReference type="ChEBI" id="CHEBI:143103"/>
        <dbReference type="EC" id="3.4.19.13"/>
    </reaction>
</comment>
<dbReference type="GO" id="GO:0103068">
    <property type="term" value="F:leukotriene C4 gamma-glutamyl transferase activity"/>
    <property type="evidence" value="ECO:0007669"/>
    <property type="project" value="UniProtKB-EC"/>
</dbReference>
<name>A0AAN7W4R8_9SACH</name>
<comment type="caution">
    <text evidence="10">The sequence shown here is derived from an EMBL/GenBank/DDBJ whole genome shotgun (WGS) entry which is preliminary data.</text>
</comment>
<dbReference type="PANTHER" id="PTHR11686:SF9">
    <property type="entry name" value="RE13973P"/>
    <property type="match status" value="1"/>
</dbReference>
<evidence type="ECO:0000313" key="11">
    <source>
        <dbReference type="Proteomes" id="UP001306508"/>
    </source>
</evidence>
<evidence type="ECO:0000256" key="4">
    <source>
        <dbReference type="ARBA" id="ARBA00009381"/>
    </source>
</evidence>
<dbReference type="GO" id="GO:0006751">
    <property type="term" value="P:glutathione catabolic process"/>
    <property type="evidence" value="ECO:0007669"/>
    <property type="project" value="UniProtKB-UniRule"/>
</dbReference>
<organism evidence="10 11">
    <name type="scientific">Arxiozyma heterogenica</name>
    <dbReference type="NCBI Taxonomy" id="278026"/>
    <lineage>
        <taxon>Eukaryota</taxon>
        <taxon>Fungi</taxon>
        <taxon>Dikarya</taxon>
        <taxon>Ascomycota</taxon>
        <taxon>Saccharomycotina</taxon>
        <taxon>Saccharomycetes</taxon>
        <taxon>Saccharomycetales</taxon>
        <taxon>Saccharomycetaceae</taxon>
        <taxon>Arxiozyma</taxon>
    </lineage>
</organism>
<keyword evidence="8" id="KW-0378">Hydrolase</keyword>
<feature type="chain" id="PRO_5043046045" description="Glutathione hydrolase" evidence="9">
    <location>
        <begin position="21"/>
        <end position="638"/>
    </location>
</feature>
<comment type="function">
    <text evidence="8">Cleaves the gamma-glutamyl peptide bond of glutathione and glutathione conjugates.</text>
</comment>
<evidence type="ECO:0000256" key="2">
    <source>
        <dbReference type="ARBA" id="ARBA00001089"/>
    </source>
</evidence>
<reference evidence="11" key="1">
    <citation type="submission" date="2023-07" db="EMBL/GenBank/DDBJ databases">
        <title>A draft genome of Kazachstania heterogenica Y-27499.</title>
        <authorList>
            <person name="Donic C."/>
            <person name="Kralova J.S."/>
            <person name="Fidel L."/>
            <person name="Ben-Dor S."/>
            <person name="Jung S."/>
        </authorList>
    </citation>
    <scope>NUCLEOTIDE SEQUENCE [LARGE SCALE GENOMIC DNA]</scope>
    <source>
        <strain evidence="11">Y27499</strain>
    </source>
</reference>
<dbReference type="GO" id="GO:0036374">
    <property type="term" value="F:glutathione hydrolase activity"/>
    <property type="evidence" value="ECO:0007669"/>
    <property type="project" value="UniProtKB-UniRule"/>
</dbReference>
<feature type="signal peptide" evidence="9">
    <location>
        <begin position="1"/>
        <end position="20"/>
    </location>
</feature>
<sequence>MSFIKILSLYLFVLFDVVISYPLNFNVLDEHTENSHNYHHRYFNKVFIEGNLPQHNIDITPIDRTPSLTPDIKYAVHGENGVLSSDLQFCNNLVIDKIIKLYPNANAADMAVTLTLCIGMVNFFNSGIGGGGYLVMHDHSTKTNIHLDFRELSPLKSDPSLYKDNDWNTKVGGLAIATPGELLGLYELFRLKGSGSVKWSELLKPIIDLGNQGWEVDEILGATLKIYEPIFTSMSETWFFVLNSTGNGVLKQGDWIKRPNLAHTLQMLAQNESVAPFYDPNGPLVKSMVQSVQNSGGIITGEDFQNYRVHQTDPLTVKIKCLDSSISGGLTVVTSSGSSSGAALVSALKIMDHFPDAMGGDYSDETNFYLIETMKWMGSARSRLGDYQTHQLPDRILQVLHDQWSDQAYQSIQNQTEWDPLNNVLKFHTMSNYTDYQPEYKMNEPHGTAHISIIDHHGNAVSLTTTINLLFGSLVHDPGTGVIFNNEMDDFAQESKSNSFELAPSIYNLIEPLKRPLSSTAPTIVLNELGMPDLVIGASGGSRITTAILQSLIRLYWYKMPLLETIAYPRVHHQLLPDHVEVENISMIGKGTIAKLKEMGYAVIEQVPKSVVNAIKRDRFGWIGVSDYWRKRGMSQGY</sequence>
<dbReference type="AlphaFoldDB" id="A0AAN7W4R8"/>
<dbReference type="GO" id="GO:0000324">
    <property type="term" value="C:fungal-type vacuole"/>
    <property type="evidence" value="ECO:0007669"/>
    <property type="project" value="TreeGrafter"/>
</dbReference>
<comment type="similarity">
    <text evidence="4">Belongs to the gamma-glutamyltransferase family.</text>
</comment>